<reference evidence="2 3" key="1">
    <citation type="submission" date="2020-08" db="EMBL/GenBank/DDBJ databases">
        <title>A Genomic Blueprint of the Chicken Gut Microbiome.</title>
        <authorList>
            <person name="Gilroy R."/>
            <person name="Ravi A."/>
            <person name="Getino M."/>
            <person name="Pursley I."/>
            <person name="Horton D.L."/>
            <person name="Alikhan N.-F."/>
            <person name="Baker D."/>
            <person name="Gharbi K."/>
            <person name="Hall N."/>
            <person name="Watson M."/>
            <person name="Adriaenssens E.M."/>
            <person name="Foster-Nyarko E."/>
            <person name="Jarju S."/>
            <person name="Secka A."/>
            <person name="Antonio M."/>
            <person name="Oren A."/>
            <person name="Chaudhuri R."/>
            <person name="La Ragione R.M."/>
            <person name="Hildebrand F."/>
            <person name="Pallen M.J."/>
        </authorList>
    </citation>
    <scope>NUCLEOTIDE SEQUENCE [LARGE SCALE GENOMIC DNA]</scope>
    <source>
        <strain evidence="2 3">Sa1CVN1</strain>
    </source>
</reference>
<evidence type="ECO:0000313" key="2">
    <source>
        <dbReference type="EMBL" id="MBD8041116.1"/>
    </source>
</evidence>
<sequence length="76" mass="9146">MKDSNNLYTKEEIQELEHWFDSKELPKSLQLDKATYIPDLKETLHRLFLQADQCYENPKMQGCIYLLERIKAKLEE</sequence>
<dbReference type="Proteomes" id="UP000620874">
    <property type="component" value="Unassembled WGS sequence"/>
</dbReference>
<proteinExistence type="predicted"/>
<comment type="caution">
    <text evidence="2">The sequence shown here is derived from an EMBL/GenBank/DDBJ whole genome shotgun (WGS) entry which is preliminary data.</text>
</comment>
<dbReference type="RefSeq" id="WP_087208372.1">
    <property type="nucleotide sequence ID" value="NZ_JACSPP010000039.1"/>
</dbReference>
<feature type="domain" description="DUF6965" evidence="1">
    <location>
        <begin position="11"/>
        <end position="76"/>
    </location>
</feature>
<dbReference type="EMBL" id="JACSPP010000039">
    <property type="protein sequence ID" value="MBD8041116.1"/>
    <property type="molecule type" value="Genomic_DNA"/>
</dbReference>
<organism evidence="2 3">
    <name type="scientific">Phocaeicola intestinalis</name>
    <dbReference type="NCBI Taxonomy" id="2762212"/>
    <lineage>
        <taxon>Bacteria</taxon>
        <taxon>Pseudomonadati</taxon>
        <taxon>Bacteroidota</taxon>
        <taxon>Bacteroidia</taxon>
        <taxon>Bacteroidales</taxon>
        <taxon>Bacteroidaceae</taxon>
        <taxon>Phocaeicola</taxon>
    </lineage>
</organism>
<evidence type="ECO:0000313" key="3">
    <source>
        <dbReference type="Proteomes" id="UP000620874"/>
    </source>
</evidence>
<gene>
    <name evidence="2" type="ORF">H9625_11855</name>
</gene>
<evidence type="ECO:0000259" key="1">
    <source>
        <dbReference type="Pfam" id="PF22292"/>
    </source>
</evidence>
<dbReference type="Pfam" id="PF22292">
    <property type="entry name" value="DUF6965"/>
    <property type="match status" value="1"/>
</dbReference>
<name>A0ABR8YA74_9BACT</name>
<accession>A0ABR8YA74</accession>
<dbReference type="InterPro" id="IPR054238">
    <property type="entry name" value="DUF6965"/>
</dbReference>
<keyword evidence="3" id="KW-1185">Reference proteome</keyword>
<protein>
    <recommendedName>
        <fullName evidence="1">DUF6965 domain-containing protein</fullName>
    </recommendedName>
</protein>